<dbReference type="AlphaFoldDB" id="A0A9Q2FMD9"/>
<reference evidence="1" key="1">
    <citation type="submission" date="2020-04" db="EMBL/GenBank/DDBJ databases">
        <authorList>
            <person name="Sombolestani A."/>
        </authorList>
    </citation>
    <scope>NUCLEOTIDE SEQUENCE</scope>
    <source>
        <strain evidence="1">R71697</strain>
    </source>
</reference>
<proteinExistence type="predicted"/>
<organism evidence="1 2">
    <name type="scientific">Gluconobacter japonicus</name>
    <dbReference type="NCBI Taxonomy" id="376620"/>
    <lineage>
        <taxon>Bacteria</taxon>
        <taxon>Pseudomonadati</taxon>
        <taxon>Pseudomonadota</taxon>
        <taxon>Alphaproteobacteria</taxon>
        <taxon>Acetobacterales</taxon>
        <taxon>Acetobacteraceae</taxon>
        <taxon>Gluconobacter</taxon>
    </lineage>
</organism>
<protein>
    <submittedName>
        <fullName evidence="1">Uncharacterized protein</fullName>
    </submittedName>
</protein>
<evidence type="ECO:0000313" key="2">
    <source>
        <dbReference type="Proteomes" id="UP000661006"/>
    </source>
</evidence>
<sequence length="57" mass="6624">MHGHPTYRTCNAKGHVGEVRQLGKMLTSIGRKSRRDLLWGSRQNWGLAYRLNEKRTT</sequence>
<dbReference type="Proteomes" id="UP000661006">
    <property type="component" value="Unassembled WGS sequence"/>
</dbReference>
<gene>
    <name evidence="1" type="ORF">HKD32_11795</name>
</gene>
<reference evidence="1" key="2">
    <citation type="submission" date="2020-11" db="EMBL/GenBank/DDBJ databases">
        <title>Description of novel Gluconobacter species.</title>
        <authorList>
            <person name="Cleenwerck I."/>
            <person name="Cnockaert M."/>
            <person name="Borremans W."/>
            <person name="Wieme A.D."/>
            <person name="De Vuyst L."/>
            <person name="Vandamme P."/>
        </authorList>
    </citation>
    <scope>NUCLEOTIDE SEQUENCE</scope>
    <source>
        <strain evidence="1">R71697</strain>
    </source>
</reference>
<comment type="caution">
    <text evidence="1">The sequence shown here is derived from an EMBL/GenBank/DDBJ whole genome shotgun (WGS) entry which is preliminary data.</text>
</comment>
<dbReference type="EMBL" id="JABCQN010000006">
    <property type="protein sequence ID" value="MBF0871523.1"/>
    <property type="molecule type" value="Genomic_DNA"/>
</dbReference>
<dbReference type="GeneID" id="81475382"/>
<name>A0A9Q2FMD9_GLUJA</name>
<accession>A0A9Q2FMD9</accession>
<evidence type="ECO:0000313" key="1">
    <source>
        <dbReference type="EMBL" id="MBF0871523.1"/>
    </source>
</evidence>
<dbReference type="RefSeq" id="WP_194258036.1">
    <property type="nucleotide sequence ID" value="NZ_JABCQN010000006.1"/>
</dbReference>